<reference evidence="2 3" key="1">
    <citation type="submission" date="2016-11" db="EMBL/GenBank/DDBJ databases">
        <authorList>
            <person name="Jaros S."/>
            <person name="Januszkiewicz K."/>
            <person name="Wedrychowicz H."/>
        </authorList>
    </citation>
    <scope>NUCLEOTIDE SEQUENCE [LARGE SCALE GENOMIC DNA]</scope>
    <source>
        <strain evidence="2 3">DSM 17918</strain>
    </source>
</reference>
<feature type="transmembrane region" description="Helical" evidence="1">
    <location>
        <begin position="97"/>
        <end position="113"/>
    </location>
</feature>
<feature type="transmembrane region" description="Helical" evidence="1">
    <location>
        <begin position="7"/>
        <end position="27"/>
    </location>
</feature>
<proteinExistence type="predicted"/>
<gene>
    <name evidence="2" type="ORF">SAMN02746089_02698</name>
</gene>
<evidence type="ECO:0000313" key="2">
    <source>
        <dbReference type="EMBL" id="SHF87587.1"/>
    </source>
</evidence>
<keyword evidence="1" id="KW-0472">Membrane</keyword>
<evidence type="ECO:0000256" key="1">
    <source>
        <dbReference type="SAM" id="Phobius"/>
    </source>
</evidence>
<keyword evidence="1" id="KW-1133">Transmembrane helix</keyword>
<keyword evidence="3" id="KW-1185">Reference proteome</keyword>
<dbReference type="STRING" id="1121256.SAMN02746089_02698"/>
<feature type="transmembrane region" description="Helical" evidence="1">
    <location>
        <begin position="39"/>
        <end position="63"/>
    </location>
</feature>
<evidence type="ECO:0000313" key="3">
    <source>
        <dbReference type="Proteomes" id="UP000184088"/>
    </source>
</evidence>
<dbReference type="EMBL" id="FQVH01000057">
    <property type="protein sequence ID" value="SHF87587.1"/>
    <property type="molecule type" value="Genomic_DNA"/>
</dbReference>
<protein>
    <submittedName>
        <fullName evidence="2">Uncharacterized protein</fullName>
    </submittedName>
</protein>
<dbReference type="AlphaFoldDB" id="A0A1M5F7V7"/>
<dbReference type="Proteomes" id="UP000184088">
    <property type="component" value="Unassembled WGS sequence"/>
</dbReference>
<dbReference type="RefSeq" id="WP_234946053.1">
    <property type="nucleotide sequence ID" value="NZ_FQVH01000057.1"/>
</dbReference>
<feature type="transmembrane region" description="Helical" evidence="1">
    <location>
        <begin position="70"/>
        <end position="91"/>
    </location>
</feature>
<feature type="non-terminal residue" evidence="2">
    <location>
        <position position="1"/>
    </location>
</feature>
<accession>A0A1M5F7V7</accession>
<organism evidence="2 3">
    <name type="scientific">Caldanaerobius fijiensis DSM 17918</name>
    <dbReference type="NCBI Taxonomy" id="1121256"/>
    <lineage>
        <taxon>Bacteria</taxon>
        <taxon>Bacillati</taxon>
        <taxon>Bacillota</taxon>
        <taxon>Clostridia</taxon>
        <taxon>Thermoanaerobacterales</taxon>
        <taxon>Thermoanaerobacteraceae</taxon>
        <taxon>Caldanaerobius</taxon>
    </lineage>
</organism>
<name>A0A1M5F7V7_9THEO</name>
<sequence>LIAYLPYYFIYSTSLKNFLLAVFYPLSPNVTYSFMSGRFVSGLFCFMIWPAIFFLIVGIKILFSAYKHKFTNNIFSVLTFYSPAMWLMGFWNKTDEYLVLQVLGYILLYILIFKSEEEIIKDNCFLQ</sequence>
<keyword evidence="1" id="KW-0812">Transmembrane</keyword>